<dbReference type="PRINTS" id="PR01790">
    <property type="entry name" value="SMP30FAMILY"/>
</dbReference>
<feature type="binding site" evidence="3">
    <location>
        <position position="108"/>
    </location>
    <ligand>
        <name>substrate</name>
    </ligand>
</feature>
<accession>A0A1M7ZR24</accession>
<feature type="binding site" evidence="3">
    <location>
        <position position="164"/>
    </location>
    <ligand>
        <name>a divalent metal cation</name>
        <dbReference type="ChEBI" id="CHEBI:60240"/>
    </ligand>
</feature>
<name>A0A1M7ZR24_9HYPH</name>
<evidence type="ECO:0000256" key="1">
    <source>
        <dbReference type="ARBA" id="ARBA00008853"/>
    </source>
</evidence>
<evidence type="ECO:0000256" key="2">
    <source>
        <dbReference type="PIRSR" id="PIRSR605511-1"/>
    </source>
</evidence>
<dbReference type="InterPro" id="IPR005511">
    <property type="entry name" value="SMP-30"/>
</dbReference>
<feature type="domain" description="SMP-30/Gluconolactonase/LRE-like region" evidence="4">
    <location>
        <begin position="22"/>
        <end position="271"/>
    </location>
</feature>
<feature type="binding site" evidence="3">
    <location>
        <position position="128"/>
    </location>
    <ligand>
        <name>substrate</name>
    </ligand>
</feature>
<feature type="binding site" evidence="3">
    <location>
        <position position="110"/>
    </location>
    <ligand>
        <name>substrate</name>
    </ligand>
</feature>
<dbReference type="PANTHER" id="PTHR10907">
    <property type="entry name" value="REGUCALCIN"/>
    <property type="match status" value="1"/>
</dbReference>
<keyword evidence="3" id="KW-0862">Zinc</keyword>
<sequence length="303" mass="32837">MTAAFSLSVSAPQCVAPVADRCGEAAVWSPGERALYWCDVHGARAHRLDEQTGAVTTWTFDEPVVALSLSTEPGRMLVGLASRLVWWWPETDERRDHGFHLPNWPDARLNDGRADARGRFWIGSMFNDTSAEAAALEAAAPGTLYRIDPDGAVTRMVENVKVSNTICWSPDGGRFYFADSPRNVLSSFAFDDGAGTISGRETILADHPRGIPDGSAVDAEGYIWNCRYLGGCILRIAPDGTVDRIVEMPTRNITTCVFGGPERTTLYVTSAANDTTADDRLAGALWRIDTNIAGLAENRVAVG</sequence>
<dbReference type="PANTHER" id="PTHR10907:SF47">
    <property type="entry name" value="REGUCALCIN"/>
    <property type="match status" value="1"/>
</dbReference>
<dbReference type="EMBL" id="FRXO01000012">
    <property type="protein sequence ID" value="SHO67259.1"/>
    <property type="molecule type" value="Genomic_DNA"/>
</dbReference>
<evidence type="ECO:0000256" key="3">
    <source>
        <dbReference type="PIRSR" id="PIRSR605511-2"/>
    </source>
</evidence>
<dbReference type="GO" id="GO:0005509">
    <property type="term" value="F:calcium ion binding"/>
    <property type="evidence" value="ECO:0007669"/>
    <property type="project" value="TreeGrafter"/>
</dbReference>
<dbReference type="GO" id="GO:0019853">
    <property type="term" value="P:L-ascorbic acid biosynthetic process"/>
    <property type="evidence" value="ECO:0007669"/>
    <property type="project" value="TreeGrafter"/>
</dbReference>
<evidence type="ECO:0000313" key="6">
    <source>
        <dbReference type="Proteomes" id="UP000186406"/>
    </source>
</evidence>
<feature type="binding site" evidence="3">
    <location>
        <position position="24"/>
    </location>
    <ligand>
        <name>a divalent metal cation</name>
        <dbReference type="ChEBI" id="CHEBI:60240"/>
    </ligand>
</feature>
<dbReference type="InterPro" id="IPR011042">
    <property type="entry name" value="6-blade_b-propeller_TolB-like"/>
</dbReference>
<dbReference type="Gene3D" id="2.120.10.30">
    <property type="entry name" value="TolB, C-terminal domain"/>
    <property type="match status" value="1"/>
</dbReference>
<proteinExistence type="inferred from homology"/>
<evidence type="ECO:0000313" key="5">
    <source>
        <dbReference type="EMBL" id="SHO67259.1"/>
    </source>
</evidence>
<dbReference type="Proteomes" id="UP000186406">
    <property type="component" value="Unassembled WGS sequence"/>
</dbReference>
<feature type="active site" description="Proton donor/acceptor" evidence="2">
    <location>
        <position position="213"/>
    </location>
</feature>
<keyword evidence="3" id="KW-0479">Metal-binding</keyword>
<protein>
    <submittedName>
        <fullName evidence="5">Sugar lactone lactonase YvrE</fullName>
    </submittedName>
</protein>
<evidence type="ECO:0000259" key="4">
    <source>
        <dbReference type="Pfam" id="PF08450"/>
    </source>
</evidence>
<reference evidence="5 6" key="1">
    <citation type="submission" date="2016-12" db="EMBL/GenBank/DDBJ databases">
        <authorList>
            <person name="Song W.-J."/>
            <person name="Kurnit D.M."/>
        </authorList>
    </citation>
    <scope>NUCLEOTIDE SEQUENCE [LARGE SCALE GENOMIC DNA]</scope>
    <source>
        <strain evidence="5 6">DSM 19599</strain>
    </source>
</reference>
<dbReference type="OrthoDB" id="2633250at2"/>
<feature type="binding site" evidence="3">
    <location>
        <position position="213"/>
    </location>
    <ligand>
        <name>a divalent metal cation</name>
        <dbReference type="ChEBI" id="CHEBI:60240"/>
    </ligand>
</feature>
<dbReference type="InterPro" id="IPR013658">
    <property type="entry name" value="SGL"/>
</dbReference>
<comment type="cofactor">
    <cofactor evidence="3">
        <name>Zn(2+)</name>
        <dbReference type="ChEBI" id="CHEBI:29105"/>
    </cofactor>
    <text evidence="3">Binds 1 divalent metal cation per subunit.</text>
</comment>
<dbReference type="GO" id="GO:0004341">
    <property type="term" value="F:gluconolactonase activity"/>
    <property type="evidence" value="ECO:0007669"/>
    <property type="project" value="TreeGrafter"/>
</dbReference>
<comment type="similarity">
    <text evidence="1">Belongs to the SMP-30/CGR1 family.</text>
</comment>
<organism evidence="5 6">
    <name type="scientific">Pseudoxanthobacter soli DSM 19599</name>
    <dbReference type="NCBI Taxonomy" id="1123029"/>
    <lineage>
        <taxon>Bacteria</taxon>
        <taxon>Pseudomonadati</taxon>
        <taxon>Pseudomonadota</taxon>
        <taxon>Alphaproteobacteria</taxon>
        <taxon>Hyphomicrobiales</taxon>
        <taxon>Segnochrobactraceae</taxon>
        <taxon>Pseudoxanthobacter</taxon>
    </lineage>
</organism>
<dbReference type="AlphaFoldDB" id="A0A1M7ZR24"/>
<dbReference type="Pfam" id="PF08450">
    <property type="entry name" value="SGL"/>
    <property type="match status" value="1"/>
</dbReference>
<dbReference type="SUPFAM" id="SSF63829">
    <property type="entry name" value="Calcium-dependent phosphotriesterase"/>
    <property type="match status" value="1"/>
</dbReference>
<dbReference type="STRING" id="1123029.SAMN02745172_03934"/>
<gene>
    <name evidence="5" type="ORF">SAMN02745172_03934</name>
</gene>
<dbReference type="RefSeq" id="WP_073631896.1">
    <property type="nucleotide sequence ID" value="NZ_FRXO01000012.1"/>
</dbReference>
<keyword evidence="6" id="KW-1185">Reference proteome</keyword>